<sequence>MKSNSYLPRRFTVALTNLDVDLETVGGVTYPHHLFGANTALLNEDGELLLPGVRGEVHVKEGHKYTVEHVEPR</sequence>
<dbReference type="VEuPathDB" id="TriTrypDB:Lsey_0233_0140"/>
<dbReference type="AlphaFoldDB" id="A0A0N1PAI5"/>
<comment type="caution">
    <text evidence="1">The sequence shown here is derived from an EMBL/GenBank/DDBJ whole genome shotgun (WGS) entry which is preliminary data.</text>
</comment>
<organism evidence="1 2">
    <name type="scientific">Leptomonas seymouri</name>
    <dbReference type="NCBI Taxonomy" id="5684"/>
    <lineage>
        <taxon>Eukaryota</taxon>
        <taxon>Discoba</taxon>
        <taxon>Euglenozoa</taxon>
        <taxon>Kinetoplastea</taxon>
        <taxon>Metakinetoplastina</taxon>
        <taxon>Trypanosomatida</taxon>
        <taxon>Trypanosomatidae</taxon>
        <taxon>Leishmaniinae</taxon>
        <taxon>Leptomonas</taxon>
    </lineage>
</organism>
<dbReference type="Proteomes" id="UP000038009">
    <property type="component" value="Unassembled WGS sequence"/>
</dbReference>
<keyword evidence="2" id="KW-1185">Reference proteome</keyword>
<gene>
    <name evidence="1" type="ORF">ABL78_6188</name>
</gene>
<dbReference type="OrthoDB" id="256437at2759"/>
<accession>A0A0N1PAI5</accession>
<evidence type="ECO:0000313" key="2">
    <source>
        <dbReference type="Proteomes" id="UP000038009"/>
    </source>
</evidence>
<evidence type="ECO:0000313" key="1">
    <source>
        <dbReference type="EMBL" id="KPI84770.1"/>
    </source>
</evidence>
<reference evidence="1 2" key="1">
    <citation type="journal article" date="2015" name="PLoS Pathog.">
        <title>Leptomonas seymouri: Adaptations to the Dixenous Life Cycle Analyzed by Genome Sequencing, Transcriptome Profiling and Co-infection with Leishmania donovani.</title>
        <authorList>
            <person name="Kraeva N."/>
            <person name="Butenko A."/>
            <person name="Hlavacova J."/>
            <person name="Kostygov A."/>
            <person name="Myskova J."/>
            <person name="Grybchuk D."/>
            <person name="Lestinova T."/>
            <person name="Votypka J."/>
            <person name="Volf P."/>
            <person name="Opperdoes F."/>
            <person name="Flegontov P."/>
            <person name="Lukes J."/>
            <person name="Yurchenko V."/>
        </authorList>
    </citation>
    <scope>NUCLEOTIDE SEQUENCE [LARGE SCALE GENOMIC DNA]</scope>
    <source>
        <strain evidence="1 2">ATCC 30220</strain>
    </source>
</reference>
<name>A0A0N1PAI5_LEPSE</name>
<protein>
    <submittedName>
        <fullName evidence="1">Uncharacterized protein</fullName>
    </submittedName>
</protein>
<proteinExistence type="predicted"/>
<dbReference type="OMA" id="MKSNSYL"/>
<dbReference type="EMBL" id="LJSK01000233">
    <property type="protein sequence ID" value="KPI84770.1"/>
    <property type="molecule type" value="Genomic_DNA"/>
</dbReference>